<evidence type="ECO:0000256" key="2">
    <source>
        <dbReference type="ARBA" id="ARBA00023125"/>
    </source>
</evidence>
<dbReference type="SMART" id="SM00100">
    <property type="entry name" value="cNMP"/>
    <property type="match status" value="1"/>
</dbReference>
<proteinExistence type="predicted"/>
<evidence type="ECO:0000259" key="4">
    <source>
        <dbReference type="PROSITE" id="PS50042"/>
    </source>
</evidence>
<evidence type="ECO:0008006" key="8">
    <source>
        <dbReference type="Google" id="ProtNLM"/>
    </source>
</evidence>
<organism evidence="6 7">
    <name type="scientific">Raoultibacter timonensis</name>
    <dbReference type="NCBI Taxonomy" id="1907662"/>
    <lineage>
        <taxon>Bacteria</taxon>
        <taxon>Bacillati</taxon>
        <taxon>Actinomycetota</taxon>
        <taxon>Coriobacteriia</taxon>
        <taxon>Eggerthellales</taxon>
        <taxon>Eggerthellaceae</taxon>
        <taxon>Raoultibacter</taxon>
    </lineage>
</organism>
<sequence>MYGMVLPQFIDADRFSAVFTTEELLAQAEIPIVVKKVEKGECLFLAEERHRFTYHVVSGVVRLYLTSREGVEKTLFYHTADTQFGFQGFKRNRLTRSTAVAATDCELLAMDSDDLLLFCNRHTDYYLAYIEYLFQIMNSQTEEIANLSFENGVRRLAGLLYSLAVSDGCAILYTIDELASIIGTHRNTVTNSLSHLRSKGYVAKQLRPIVVEDLAGLRRYLDEE</sequence>
<dbReference type="SUPFAM" id="SSF51206">
    <property type="entry name" value="cAMP-binding domain-like"/>
    <property type="match status" value="1"/>
</dbReference>
<evidence type="ECO:0000259" key="5">
    <source>
        <dbReference type="PROSITE" id="PS51063"/>
    </source>
</evidence>
<accession>A0ABN6MM75</accession>
<dbReference type="InterPro" id="IPR018490">
    <property type="entry name" value="cNMP-bd_dom_sf"/>
</dbReference>
<dbReference type="Gene3D" id="2.60.120.10">
    <property type="entry name" value="Jelly Rolls"/>
    <property type="match status" value="1"/>
</dbReference>
<protein>
    <recommendedName>
        <fullName evidence="8">CRP-like cAMP-binding protein</fullName>
    </recommendedName>
</protein>
<reference evidence="6 7" key="1">
    <citation type="submission" date="2022-01" db="EMBL/GenBank/DDBJ databases">
        <title>Novel bile acid biosynthetic pathways are enriched in the microbiome of centenarians.</title>
        <authorList>
            <person name="Sato Y."/>
            <person name="Atarashi K."/>
            <person name="Plichta R.D."/>
            <person name="Arai Y."/>
            <person name="Sasajima S."/>
            <person name="Kearney M.S."/>
            <person name="Suda W."/>
            <person name="Takeshita K."/>
            <person name="Sasaki T."/>
            <person name="Okamoto S."/>
            <person name="Skelly N.A."/>
            <person name="Okamura Y."/>
            <person name="Vlamakis H."/>
            <person name="Li Y."/>
            <person name="Tanoue T."/>
            <person name="Takei H."/>
            <person name="Nittono H."/>
            <person name="Narushima S."/>
            <person name="Irie J."/>
            <person name="Itoh H."/>
            <person name="Moriya K."/>
            <person name="Sugiura Y."/>
            <person name="Suematsu M."/>
            <person name="Moritoki N."/>
            <person name="Shibata S."/>
            <person name="Littman R.D."/>
            <person name="Fischbach A.M."/>
            <person name="Uwamino Y."/>
            <person name="Inoue T."/>
            <person name="Honda A."/>
            <person name="Hattori M."/>
            <person name="Murai T."/>
            <person name="Xavier J.R."/>
            <person name="Hirose N."/>
            <person name="Honda K."/>
        </authorList>
    </citation>
    <scope>NUCLEOTIDE SEQUENCE [LARGE SCALE GENOMIC DNA]</scope>
    <source>
        <strain evidence="6 7">CE91-St30</strain>
    </source>
</reference>
<dbReference type="CDD" id="cd00038">
    <property type="entry name" value="CAP_ED"/>
    <property type="match status" value="1"/>
</dbReference>
<keyword evidence="2" id="KW-0238">DNA-binding</keyword>
<dbReference type="InterPro" id="IPR012318">
    <property type="entry name" value="HTH_CRP"/>
</dbReference>
<keyword evidence="1" id="KW-0805">Transcription regulation</keyword>
<dbReference type="SUPFAM" id="SSF46785">
    <property type="entry name" value="Winged helix' DNA-binding domain"/>
    <property type="match status" value="1"/>
</dbReference>
<dbReference type="PROSITE" id="PS50042">
    <property type="entry name" value="CNMP_BINDING_3"/>
    <property type="match status" value="1"/>
</dbReference>
<feature type="domain" description="Cyclic nucleotide-binding" evidence="4">
    <location>
        <begin position="35"/>
        <end position="115"/>
    </location>
</feature>
<evidence type="ECO:0000256" key="3">
    <source>
        <dbReference type="ARBA" id="ARBA00023163"/>
    </source>
</evidence>
<dbReference type="EMBL" id="AP025564">
    <property type="protein sequence ID" value="BDE97752.1"/>
    <property type="molecule type" value="Genomic_DNA"/>
</dbReference>
<evidence type="ECO:0000256" key="1">
    <source>
        <dbReference type="ARBA" id="ARBA00023015"/>
    </source>
</evidence>
<dbReference type="Pfam" id="PF13545">
    <property type="entry name" value="HTH_Crp_2"/>
    <property type="match status" value="1"/>
</dbReference>
<name>A0ABN6MM75_9ACTN</name>
<dbReference type="RefSeq" id="WP_180995294.1">
    <property type="nucleotide sequence ID" value="NZ_AP025564.1"/>
</dbReference>
<evidence type="ECO:0000313" key="7">
    <source>
        <dbReference type="Proteomes" id="UP001320544"/>
    </source>
</evidence>
<dbReference type="InterPro" id="IPR036390">
    <property type="entry name" value="WH_DNA-bd_sf"/>
</dbReference>
<dbReference type="InterPro" id="IPR000595">
    <property type="entry name" value="cNMP-bd_dom"/>
</dbReference>
<dbReference type="PROSITE" id="PS51063">
    <property type="entry name" value="HTH_CRP_2"/>
    <property type="match status" value="1"/>
</dbReference>
<dbReference type="Pfam" id="PF00027">
    <property type="entry name" value="cNMP_binding"/>
    <property type="match status" value="1"/>
</dbReference>
<feature type="domain" description="HTH crp-type" evidence="5">
    <location>
        <begin position="150"/>
        <end position="215"/>
    </location>
</feature>
<gene>
    <name evidence="6" type="ORF">CE91St30_30850</name>
</gene>
<keyword evidence="3" id="KW-0804">Transcription</keyword>
<dbReference type="InterPro" id="IPR014710">
    <property type="entry name" value="RmlC-like_jellyroll"/>
</dbReference>
<evidence type="ECO:0000313" key="6">
    <source>
        <dbReference type="EMBL" id="BDE97752.1"/>
    </source>
</evidence>
<dbReference type="Proteomes" id="UP001320544">
    <property type="component" value="Chromosome"/>
</dbReference>
<keyword evidence="7" id="KW-1185">Reference proteome</keyword>